<sequence length="303" mass="35234">MNNNQVKWKTHGGTFYVYEMKRGSDFVDIPDEETGALDRVFTKTRKWESSRITRFASLPPRWRRHIDKTLEHENNIYTYILWRDMPPSFTEPAEQGAAAYSKQLEAPDYKQVAAHDSRQQAKEHNLEVLNTAVVLTPTTAKPKSFYVICPQKPKYTYNNGIPAVLPRKSLQLFGRFITEPLEGTEKFAVIGYTNIEDALKDYAATHKTFFGEAKQQFWAYEIAYDSYIVPLRAIRASALESQVYCTQKYFNNVLRWARVPSRLRQKVVKSQGVITHEFLKDFTWKELNTYGAGRNSSFHTKNY</sequence>
<gene>
    <name evidence="1" type="ORF">CDD81_1756</name>
</gene>
<reference evidence="1 2" key="1">
    <citation type="submission" date="2017-06" db="EMBL/GenBank/DDBJ databases">
        <title>Ant-infecting Ophiocordyceps genomes reveal a high diversity of potential behavioral manipulation genes and a possible major role for enterotoxins.</title>
        <authorList>
            <person name="De Bekker C."/>
            <person name="Evans H.C."/>
            <person name="Brachmann A."/>
            <person name="Hughes D.P."/>
        </authorList>
    </citation>
    <scope>NUCLEOTIDE SEQUENCE [LARGE SCALE GENOMIC DNA]</scope>
    <source>
        <strain evidence="1 2">Map64</strain>
    </source>
</reference>
<evidence type="ECO:0000313" key="2">
    <source>
        <dbReference type="Proteomes" id="UP000226192"/>
    </source>
</evidence>
<dbReference type="Proteomes" id="UP000226192">
    <property type="component" value="Unassembled WGS sequence"/>
</dbReference>
<dbReference type="AlphaFoldDB" id="A0A2C5YDW3"/>
<name>A0A2C5YDW3_9HYPO</name>
<comment type="caution">
    <text evidence="1">The sequence shown here is derived from an EMBL/GenBank/DDBJ whole genome shotgun (WGS) entry which is preliminary data.</text>
</comment>
<organism evidence="1 2">
    <name type="scientific">Ophiocordyceps australis</name>
    <dbReference type="NCBI Taxonomy" id="1399860"/>
    <lineage>
        <taxon>Eukaryota</taxon>
        <taxon>Fungi</taxon>
        <taxon>Dikarya</taxon>
        <taxon>Ascomycota</taxon>
        <taxon>Pezizomycotina</taxon>
        <taxon>Sordariomycetes</taxon>
        <taxon>Hypocreomycetidae</taxon>
        <taxon>Hypocreales</taxon>
        <taxon>Ophiocordycipitaceae</taxon>
        <taxon>Ophiocordyceps</taxon>
    </lineage>
</organism>
<keyword evidence="2" id="KW-1185">Reference proteome</keyword>
<accession>A0A2C5YDW3</accession>
<proteinExistence type="predicted"/>
<dbReference type="EMBL" id="NJET01000015">
    <property type="protein sequence ID" value="PHH65670.1"/>
    <property type="molecule type" value="Genomic_DNA"/>
</dbReference>
<evidence type="ECO:0000313" key="1">
    <source>
        <dbReference type="EMBL" id="PHH65670.1"/>
    </source>
</evidence>
<protein>
    <submittedName>
        <fullName evidence="1">Uncharacterized protein</fullName>
    </submittedName>
</protein>